<dbReference type="EMBL" id="JAIXNE010000003">
    <property type="protein sequence ID" value="MCA6076625.1"/>
    <property type="molecule type" value="Genomic_DNA"/>
</dbReference>
<dbReference type="Proteomes" id="UP001139409">
    <property type="component" value="Unassembled WGS sequence"/>
</dbReference>
<evidence type="ECO:0000256" key="1">
    <source>
        <dbReference type="SAM" id="SignalP"/>
    </source>
</evidence>
<evidence type="ECO:0000313" key="2">
    <source>
        <dbReference type="EMBL" id="MCA6075448.1"/>
    </source>
</evidence>
<dbReference type="EMBL" id="JAIXNE010000004">
    <property type="protein sequence ID" value="MCA6077753.1"/>
    <property type="molecule type" value="Genomic_DNA"/>
</dbReference>
<proteinExistence type="predicted"/>
<dbReference type="AlphaFoldDB" id="A0A9X1HNK5"/>
<comment type="caution">
    <text evidence="2">The sequence shown here is derived from an EMBL/GenBank/DDBJ whole genome shotgun (WGS) entry which is preliminary data.</text>
</comment>
<evidence type="ECO:0000313" key="3">
    <source>
        <dbReference type="EMBL" id="MCA6076625.1"/>
    </source>
</evidence>
<keyword evidence="5" id="KW-1185">Reference proteome</keyword>
<dbReference type="RefSeq" id="WP_225698549.1">
    <property type="nucleotide sequence ID" value="NZ_JAIXNE010000002.1"/>
</dbReference>
<accession>A0A9X1HNK5</accession>
<feature type="signal peptide" evidence="1">
    <location>
        <begin position="1"/>
        <end position="26"/>
    </location>
</feature>
<evidence type="ECO:0000313" key="5">
    <source>
        <dbReference type="Proteomes" id="UP001139409"/>
    </source>
</evidence>
<gene>
    <name evidence="2" type="ORF">LDX50_11250</name>
    <name evidence="3" type="ORF">LDX50_17220</name>
    <name evidence="4" type="ORF">LDX50_22940</name>
</gene>
<dbReference type="EMBL" id="JAIXNE010000002">
    <property type="protein sequence ID" value="MCA6075448.1"/>
    <property type="molecule type" value="Genomic_DNA"/>
</dbReference>
<sequence length="284" mass="32437">MIPGTRGFRFIAFLFALSLVSSLAFSQSYINEEQDSLSPKLYMSMGYYFPKMTTRVRFDSDFGLGTEINFEDDLKLDQNLNVFRIDGLLLLSKRSQMNLTFTRMARSNSLTLEKDIEFNDTIFYAGASANIKFDVNYFGATWRYSFFSERNWNAGLSFGLRAVRFNMGMSASLNNRSYAESEKFIAPAILLGVHGAGYMRPRLLARYSLEYFYVDVSDIKINVLETNVSLQYFIFKQVGLGVAYSSNTYQIRNLPLSDKFTGRVIFGFGGFNLFLTARLAQGRK</sequence>
<reference evidence="2" key="1">
    <citation type="submission" date="2021-09" db="EMBL/GenBank/DDBJ databases">
        <title>Fulvivirga sp. isolated from coastal sediment.</title>
        <authorList>
            <person name="Yu H."/>
        </authorList>
    </citation>
    <scope>NUCLEOTIDE SEQUENCE</scope>
    <source>
        <strain evidence="2">1062</strain>
    </source>
</reference>
<evidence type="ECO:0008006" key="6">
    <source>
        <dbReference type="Google" id="ProtNLM"/>
    </source>
</evidence>
<protein>
    <recommendedName>
        <fullName evidence="6">Outer membrane protein beta-barrel domain-containing protein</fullName>
    </recommendedName>
</protein>
<evidence type="ECO:0000313" key="4">
    <source>
        <dbReference type="EMBL" id="MCA6077753.1"/>
    </source>
</evidence>
<organism evidence="2 5">
    <name type="scientific">Fulvivirga sedimenti</name>
    <dbReference type="NCBI Taxonomy" id="2879465"/>
    <lineage>
        <taxon>Bacteria</taxon>
        <taxon>Pseudomonadati</taxon>
        <taxon>Bacteroidota</taxon>
        <taxon>Cytophagia</taxon>
        <taxon>Cytophagales</taxon>
        <taxon>Fulvivirgaceae</taxon>
        <taxon>Fulvivirga</taxon>
    </lineage>
</organism>
<name>A0A9X1HNK5_9BACT</name>
<feature type="chain" id="PRO_5041115968" description="Outer membrane protein beta-barrel domain-containing protein" evidence="1">
    <location>
        <begin position="27"/>
        <end position="284"/>
    </location>
</feature>
<keyword evidence="1" id="KW-0732">Signal</keyword>